<feature type="domain" description="DUF3898" evidence="1">
    <location>
        <begin position="261"/>
        <end position="349"/>
    </location>
</feature>
<evidence type="ECO:0000313" key="2">
    <source>
        <dbReference type="EMBL" id="NHN30648.1"/>
    </source>
</evidence>
<organism evidence="2 3">
    <name type="scientific">Paenibacillus agricola</name>
    <dbReference type="NCBI Taxonomy" id="2716264"/>
    <lineage>
        <taxon>Bacteria</taxon>
        <taxon>Bacillati</taxon>
        <taxon>Bacillota</taxon>
        <taxon>Bacilli</taxon>
        <taxon>Bacillales</taxon>
        <taxon>Paenibacillaceae</taxon>
        <taxon>Paenibacillus</taxon>
    </lineage>
</organism>
<dbReference type="Pfam" id="PF13039">
    <property type="entry name" value="DUF3900"/>
    <property type="match status" value="1"/>
</dbReference>
<dbReference type="Proteomes" id="UP001165962">
    <property type="component" value="Unassembled WGS sequence"/>
</dbReference>
<dbReference type="Pfam" id="PF13037">
    <property type="entry name" value="DUF3898"/>
    <property type="match status" value="1"/>
</dbReference>
<reference evidence="2" key="1">
    <citation type="submission" date="2020-03" db="EMBL/GenBank/DDBJ databases">
        <title>Draft sequencing of Paenibacilllus sp. S3N08.</title>
        <authorList>
            <person name="Kim D.-U."/>
        </authorList>
    </citation>
    <scope>NUCLEOTIDE SEQUENCE</scope>
    <source>
        <strain evidence="2">S3N08</strain>
    </source>
</reference>
<comment type="caution">
    <text evidence="2">The sequence shown here is derived from an EMBL/GenBank/DDBJ whole genome shotgun (WGS) entry which is preliminary data.</text>
</comment>
<proteinExistence type="predicted"/>
<dbReference type="InterPro" id="IPR025012">
    <property type="entry name" value="DUF3898"/>
</dbReference>
<dbReference type="InterPro" id="IPR025006">
    <property type="entry name" value="DUF3900"/>
</dbReference>
<keyword evidence="3" id="KW-1185">Reference proteome</keyword>
<evidence type="ECO:0000259" key="1">
    <source>
        <dbReference type="Pfam" id="PF13037"/>
    </source>
</evidence>
<gene>
    <name evidence="2" type="ORF">G9U52_12475</name>
</gene>
<name>A0ABX0J4S8_9BACL</name>
<dbReference type="EMBL" id="JAAOIW010000004">
    <property type="protein sequence ID" value="NHN30648.1"/>
    <property type="molecule type" value="Genomic_DNA"/>
</dbReference>
<evidence type="ECO:0000313" key="3">
    <source>
        <dbReference type="Proteomes" id="UP001165962"/>
    </source>
</evidence>
<protein>
    <submittedName>
        <fullName evidence="2">DUF3900 domain-containing protein</fullName>
    </submittedName>
</protein>
<sequence length="359" mass="41635">MKFDIDTISFFVIQAEGEEEQGTKRCKHYQTMDGEDYAESELSSFLGGEFAKIAKRHAERNPKAEQVPTKIGRFVVEPGFELDSNPNYNLFARLRIAETQDAYIEHAEAFVQAYMDTSAIRGGAVFIARAKLSQLFDEPFIFVLKCDFEQKIARITDERSLLKKVEMAINAKNMKSIMYPHMPEEGMLEPWELKIHQSSHARYFEDFLKYVEYEKSQPEILNEQVLGFVHQYIEEAYVDNVQGREQETLEMETWAYSEKRELQEKWSPVQVMEASSILIEQQPEIEMKLKLGNMTVRALLADFGDRLHIAKLGNRYVVVLEGEDLLFDKGILPIELLQPEPLEQIVERITSRAEEELND</sequence>
<dbReference type="RefSeq" id="WP_166149932.1">
    <property type="nucleotide sequence ID" value="NZ_JAAOIW010000004.1"/>
</dbReference>
<accession>A0ABX0J4S8</accession>